<comment type="caution">
    <text evidence="9">The sequence shown here is derived from an EMBL/GenBank/DDBJ whole genome shotgun (WGS) entry which is preliminary data.</text>
</comment>
<dbReference type="Gene3D" id="3.50.50.60">
    <property type="entry name" value="FAD/NAD(P)-binding domain"/>
    <property type="match status" value="3"/>
</dbReference>
<sequence length="960" mass="102510">MPQGKVLGGGSILNAMCWNRGGSDDFDAWEALGNPGWGWDGILSYFMKSQTHPVNLFAGMNLPGLPTQFDPNDGTSVGPAFVPTDLDPTIRPALMHVVPISTLTQDPRTSNLRITGVEFAPNATAPRQTVYATREVIVATGALHSAQLLQLSGIGPSPLLAEFDIPVALDLPGVGNNLQDHCLVGTFYPYNNASYPSPTELITNATYNAEAEEEYGTDKTGPWTAGSPNALAFNPLPLISNNSASILANVSCAYEIINNNASSLTPPAIDPRWLTNPVDRQVLIEALLFNQQILATPPMLELQPAQFVPPVDADEDAINQVINNGIRTEFHLNGTLAMLPLELGGVVDSHLRVWGTQNLRVVDAGIFPAIPATHLQAVVYGVAEKAADIIKADNLPASNPPSSSISSTSSANPTLRSLATGSATLSGNISARLYPSASASATASTRPSVSAKATTRIFSLKSVVLSTSTSALVSTQSAASEASTAAVSSLQLTPSPIATKDSLSKTLADSATVIIQSDAVSSTSTSTTPASEPIFLSGATTISSLAASSPSETVIVITKTLPSILRALLSSLGITRKWAPSPAMPLLAKQLRPPSPLRLFLTKRPLPQLRHLHLAPPFLLDDYTPRYALLSSTSASQKRSQAYAHLRNCNLCPRLCGVNRYERTGVCLIGAETAKVNTIAPHFGEEPCIQGYRGSGSVFFSGCNLRCVFCQNHDIAHQRNGFDVTPEELAEWYVKLQDVGGVHNINLVTPEHVVPQVVLSILAARELGLKVPIVYNTSAFDSLESLELLDGLVDIYLPDFKVWKAATSKRLLKVDDYATVAMESIKKMHEQVGGLCFTADGIAKKGVLLRHLVMPGKGDEGAEIMRWLGDNVSKDLFVNIMEQYHPDAHVGKPSRSARGSSGSEPSEGASVMEPSSTSSARYSEINRPVTDQEVSSVRRAAEEAGLWRFVDPPQHEGFNI</sequence>
<dbReference type="InterPro" id="IPR013785">
    <property type="entry name" value="Aldolase_TIM"/>
</dbReference>
<keyword evidence="4" id="KW-0408">Iron</keyword>
<evidence type="ECO:0000256" key="4">
    <source>
        <dbReference type="ARBA" id="ARBA00023004"/>
    </source>
</evidence>
<feature type="compositionally biased region" description="Low complexity" evidence="7">
    <location>
        <begin position="893"/>
        <end position="910"/>
    </location>
</feature>
<keyword evidence="3" id="KW-0479">Metal-binding</keyword>
<keyword evidence="6" id="KW-0285">Flavoprotein</keyword>
<keyword evidence="2" id="KW-0949">S-adenosyl-L-methionine</keyword>
<comment type="similarity">
    <text evidence="1 6">Belongs to the GMC oxidoreductase family.</text>
</comment>
<dbReference type="Gene3D" id="3.20.20.70">
    <property type="entry name" value="Aldolase class I"/>
    <property type="match status" value="1"/>
</dbReference>
<keyword evidence="6" id="KW-0274">FAD</keyword>
<name>A0AAE0DMA9_9LECA</name>
<dbReference type="SUPFAM" id="SSF102114">
    <property type="entry name" value="Radical SAM enzymes"/>
    <property type="match status" value="1"/>
</dbReference>
<accession>A0AAE0DMA9</accession>
<dbReference type="SUPFAM" id="SSF54373">
    <property type="entry name" value="FAD-linked reductases, C-terminal domain"/>
    <property type="match status" value="1"/>
</dbReference>
<dbReference type="EMBL" id="JASNWA010000006">
    <property type="protein sequence ID" value="KAK3174645.1"/>
    <property type="molecule type" value="Genomic_DNA"/>
</dbReference>
<dbReference type="InterPro" id="IPR000172">
    <property type="entry name" value="GMC_OxRdtase_N"/>
</dbReference>
<dbReference type="InterPro" id="IPR007867">
    <property type="entry name" value="GMC_OxRtase_C"/>
</dbReference>
<dbReference type="AlphaFoldDB" id="A0AAE0DMA9"/>
<dbReference type="Pfam" id="PF04055">
    <property type="entry name" value="Radical_SAM"/>
    <property type="match status" value="1"/>
</dbReference>
<dbReference type="GO" id="GO:0051536">
    <property type="term" value="F:iron-sulfur cluster binding"/>
    <property type="evidence" value="ECO:0007669"/>
    <property type="project" value="UniProtKB-KW"/>
</dbReference>
<protein>
    <recommendedName>
        <fullName evidence="8">Glucose-methanol-choline oxidoreductase N-terminal domain-containing protein</fullName>
    </recommendedName>
</protein>
<evidence type="ECO:0000259" key="8">
    <source>
        <dbReference type="PROSITE" id="PS00623"/>
    </source>
</evidence>
<dbReference type="InterPro" id="IPR058240">
    <property type="entry name" value="rSAM_sf"/>
</dbReference>
<evidence type="ECO:0000256" key="6">
    <source>
        <dbReference type="RuleBase" id="RU003968"/>
    </source>
</evidence>
<dbReference type="CDD" id="cd01335">
    <property type="entry name" value="Radical_SAM"/>
    <property type="match status" value="1"/>
</dbReference>
<dbReference type="SFLD" id="SFLDG01099">
    <property type="entry name" value="Uncharacterised_Radical_SAM_Su"/>
    <property type="match status" value="1"/>
</dbReference>
<dbReference type="PROSITE" id="PS00623">
    <property type="entry name" value="GMC_OXRED_1"/>
    <property type="match status" value="1"/>
</dbReference>
<reference evidence="9" key="1">
    <citation type="submission" date="2022-11" db="EMBL/GenBank/DDBJ databases">
        <title>Chromosomal genome sequence assembly and mating type (MAT) locus characterization of the leprose asexual lichenized fungus Lepraria neglecta (Nyl.) Erichsen.</title>
        <authorList>
            <person name="Allen J.L."/>
            <person name="Pfeffer B."/>
        </authorList>
    </citation>
    <scope>NUCLEOTIDE SEQUENCE</scope>
    <source>
        <strain evidence="9">Allen 5258</strain>
    </source>
</reference>
<organism evidence="9 10">
    <name type="scientific">Lepraria neglecta</name>
    <dbReference type="NCBI Taxonomy" id="209136"/>
    <lineage>
        <taxon>Eukaryota</taxon>
        <taxon>Fungi</taxon>
        <taxon>Dikarya</taxon>
        <taxon>Ascomycota</taxon>
        <taxon>Pezizomycotina</taxon>
        <taxon>Lecanoromycetes</taxon>
        <taxon>OSLEUM clade</taxon>
        <taxon>Lecanoromycetidae</taxon>
        <taxon>Lecanorales</taxon>
        <taxon>Lecanorineae</taxon>
        <taxon>Stereocaulaceae</taxon>
        <taxon>Lepraria</taxon>
    </lineage>
</organism>
<keyword evidence="10" id="KW-1185">Reference proteome</keyword>
<dbReference type="Pfam" id="PF05199">
    <property type="entry name" value="GMC_oxred_C"/>
    <property type="match status" value="1"/>
</dbReference>
<evidence type="ECO:0000256" key="7">
    <source>
        <dbReference type="SAM" id="MobiDB-lite"/>
    </source>
</evidence>
<dbReference type="SUPFAM" id="SSF51905">
    <property type="entry name" value="FAD/NAD(P)-binding domain"/>
    <property type="match status" value="1"/>
</dbReference>
<dbReference type="PANTHER" id="PTHR43075">
    <property type="entry name" value="FORMATE LYASE ACTIVATING ENZYME, PUTATIVE (AFU_ORTHOLOGUE AFUA_2G15630)-RELATED"/>
    <property type="match status" value="1"/>
</dbReference>
<dbReference type="PANTHER" id="PTHR43075:SF1">
    <property type="entry name" value="FORMATE LYASE ACTIVATING ENZYME, PUTATIVE (AFU_ORTHOLOGUE AFUA_2G15630)-RELATED"/>
    <property type="match status" value="1"/>
</dbReference>
<dbReference type="GO" id="GO:0016614">
    <property type="term" value="F:oxidoreductase activity, acting on CH-OH group of donors"/>
    <property type="evidence" value="ECO:0007669"/>
    <property type="project" value="InterPro"/>
</dbReference>
<evidence type="ECO:0000256" key="1">
    <source>
        <dbReference type="ARBA" id="ARBA00010790"/>
    </source>
</evidence>
<proteinExistence type="inferred from homology"/>
<dbReference type="GO" id="GO:0046872">
    <property type="term" value="F:metal ion binding"/>
    <property type="evidence" value="ECO:0007669"/>
    <property type="project" value="UniProtKB-KW"/>
</dbReference>
<dbReference type="InterPro" id="IPR007197">
    <property type="entry name" value="rSAM"/>
</dbReference>
<dbReference type="Pfam" id="PF00732">
    <property type="entry name" value="GMC_oxred_N"/>
    <property type="match status" value="2"/>
</dbReference>
<evidence type="ECO:0000313" key="9">
    <source>
        <dbReference type="EMBL" id="KAK3174645.1"/>
    </source>
</evidence>
<evidence type="ECO:0000313" key="10">
    <source>
        <dbReference type="Proteomes" id="UP001276659"/>
    </source>
</evidence>
<dbReference type="SFLD" id="SFLDS00029">
    <property type="entry name" value="Radical_SAM"/>
    <property type="match status" value="1"/>
</dbReference>
<dbReference type="Proteomes" id="UP001276659">
    <property type="component" value="Unassembled WGS sequence"/>
</dbReference>
<dbReference type="InterPro" id="IPR036188">
    <property type="entry name" value="FAD/NAD-bd_sf"/>
</dbReference>
<evidence type="ECO:0000256" key="3">
    <source>
        <dbReference type="ARBA" id="ARBA00022723"/>
    </source>
</evidence>
<evidence type="ECO:0000256" key="5">
    <source>
        <dbReference type="ARBA" id="ARBA00023014"/>
    </source>
</evidence>
<dbReference type="InterPro" id="IPR040085">
    <property type="entry name" value="MJ0674-like"/>
</dbReference>
<dbReference type="Gene3D" id="3.30.560.10">
    <property type="entry name" value="Glucose Oxidase, domain 3"/>
    <property type="match status" value="2"/>
</dbReference>
<feature type="domain" description="Glucose-methanol-choline oxidoreductase N-terminal" evidence="8">
    <location>
        <begin position="4"/>
        <end position="27"/>
    </location>
</feature>
<gene>
    <name evidence="9" type="ORF">OEA41_001891</name>
</gene>
<feature type="region of interest" description="Disordered" evidence="7">
    <location>
        <begin position="888"/>
        <end position="937"/>
    </location>
</feature>
<keyword evidence="5" id="KW-0411">Iron-sulfur</keyword>
<evidence type="ECO:0000256" key="2">
    <source>
        <dbReference type="ARBA" id="ARBA00022691"/>
    </source>
</evidence>
<dbReference type="GO" id="GO:0050660">
    <property type="term" value="F:flavin adenine dinucleotide binding"/>
    <property type="evidence" value="ECO:0007669"/>
    <property type="project" value="InterPro"/>
</dbReference>